<keyword evidence="1" id="KW-0472">Membrane</keyword>
<name>A0A0A1TBA3_9HYPO</name>
<dbReference type="OrthoDB" id="5429716at2759"/>
<feature type="chain" id="PRO_5001979477" evidence="2">
    <location>
        <begin position="21"/>
        <end position="289"/>
    </location>
</feature>
<protein>
    <submittedName>
        <fullName evidence="3">Uncharacterized protein</fullName>
    </submittedName>
</protein>
<accession>A0A0A1TBA3</accession>
<keyword evidence="4" id="KW-1185">Reference proteome</keyword>
<dbReference type="EMBL" id="CDHN01000006">
    <property type="protein sequence ID" value="CEJ94326.1"/>
    <property type="molecule type" value="Genomic_DNA"/>
</dbReference>
<evidence type="ECO:0000313" key="3">
    <source>
        <dbReference type="EMBL" id="CEJ94326.1"/>
    </source>
</evidence>
<reference evidence="3 4" key="1">
    <citation type="journal article" date="2015" name="Genome Announc.">
        <title>Draft Genome Sequence and Gene Annotation of the Entomopathogenic Fungus Verticillium hemipterigenum.</title>
        <authorList>
            <person name="Horn F."/>
            <person name="Habel A."/>
            <person name="Scharf D.H."/>
            <person name="Dworschak J."/>
            <person name="Brakhage A.A."/>
            <person name="Guthke R."/>
            <person name="Hertweck C."/>
            <person name="Linde J."/>
        </authorList>
    </citation>
    <scope>NUCLEOTIDE SEQUENCE [LARGE SCALE GENOMIC DNA]</scope>
</reference>
<feature type="signal peptide" evidence="2">
    <location>
        <begin position="1"/>
        <end position="20"/>
    </location>
</feature>
<keyword evidence="2" id="KW-0732">Signal</keyword>
<dbReference type="HOGENOM" id="CLU_059039_1_0_1"/>
<dbReference type="Proteomes" id="UP000039046">
    <property type="component" value="Unassembled WGS sequence"/>
</dbReference>
<keyword evidence="1" id="KW-0812">Transmembrane</keyword>
<sequence length="289" mass="31167">MPTSSVYGFLTLTNLGPVTAVYTPPPACSTIPPNPFVARSIDDDDWGEYYVFCGVPYRQECFPSGKARAPIFKDRIQEYHRVMPYYSPAPACPSGWTTIGTQTPKTNGSGIFTTTYEPDVRNGLAQIVDAVLAPDETMVACCPSSYTAVDGLACTSKMGLLGSFPASYSSICTTEYKPRRSDAITTAIGTLPSTTVTLVRDIPTPLTSYRIPLTGGDFVVPEIRTDDLPVSEYKVYDYIEAVVLIHRGGESVKDINGHGEGAISRPNPWTYIIMPFVVAGAGAIAGMFV</sequence>
<organism evidence="3 4">
    <name type="scientific">[Torrubiella] hemipterigena</name>
    <dbReference type="NCBI Taxonomy" id="1531966"/>
    <lineage>
        <taxon>Eukaryota</taxon>
        <taxon>Fungi</taxon>
        <taxon>Dikarya</taxon>
        <taxon>Ascomycota</taxon>
        <taxon>Pezizomycotina</taxon>
        <taxon>Sordariomycetes</taxon>
        <taxon>Hypocreomycetidae</taxon>
        <taxon>Hypocreales</taxon>
        <taxon>Clavicipitaceae</taxon>
        <taxon>Clavicipitaceae incertae sedis</taxon>
        <taxon>'Torrubiella' clade</taxon>
    </lineage>
</organism>
<evidence type="ECO:0000256" key="1">
    <source>
        <dbReference type="SAM" id="Phobius"/>
    </source>
</evidence>
<proteinExistence type="predicted"/>
<gene>
    <name evidence="3" type="ORF">VHEMI09865</name>
</gene>
<evidence type="ECO:0000256" key="2">
    <source>
        <dbReference type="SAM" id="SignalP"/>
    </source>
</evidence>
<dbReference type="AlphaFoldDB" id="A0A0A1TBA3"/>
<keyword evidence="1" id="KW-1133">Transmembrane helix</keyword>
<feature type="transmembrane region" description="Helical" evidence="1">
    <location>
        <begin position="269"/>
        <end position="288"/>
    </location>
</feature>
<evidence type="ECO:0000313" key="4">
    <source>
        <dbReference type="Proteomes" id="UP000039046"/>
    </source>
</evidence>